<proteinExistence type="inferred from homology"/>
<dbReference type="PANTHER" id="PTHR11733:SF224">
    <property type="entry name" value="NEPRILYSIN-2"/>
    <property type="match status" value="1"/>
</dbReference>
<dbReference type="InterPro" id="IPR000718">
    <property type="entry name" value="Peptidase_M13"/>
</dbReference>
<dbReference type="PROSITE" id="PS51885">
    <property type="entry name" value="NEPRILYSIN"/>
    <property type="match status" value="1"/>
</dbReference>
<evidence type="ECO:0000256" key="5">
    <source>
        <dbReference type="ARBA" id="ARBA00022723"/>
    </source>
</evidence>
<dbReference type="GO" id="GO:0046872">
    <property type="term" value="F:metal ion binding"/>
    <property type="evidence" value="ECO:0007669"/>
    <property type="project" value="UniProtKB-KW"/>
</dbReference>
<keyword evidence="5" id="KW-0479">Metal-binding</keyword>
<dbReference type="PANTHER" id="PTHR11733">
    <property type="entry name" value="ZINC METALLOPROTEASE FAMILY M13 NEPRILYSIN-RELATED"/>
    <property type="match status" value="1"/>
</dbReference>
<evidence type="ECO:0000313" key="13">
    <source>
        <dbReference type="Proteomes" id="UP001107558"/>
    </source>
</evidence>
<evidence type="ECO:0000256" key="2">
    <source>
        <dbReference type="ARBA" id="ARBA00004401"/>
    </source>
</evidence>
<dbReference type="Gene3D" id="3.40.390.10">
    <property type="entry name" value="Collagenase (Catalytic Domain)"/>
    <property type="match status" value="1"/>
</dbReference>
<comment type="similarity">
    <text evidence="3">Belongs to the peptidase M13 family.</text>
</comment>
<reference evidence="12" key="1">
    <citation type="submission" date="2021-03" db="EMBL/GenBank/DDBJ databases">
        <title>Chromosome level genome of the anhydrobiotic midge Polypedilum vanderplanki.</title>
        <authorList>
            <person name="Yoshida Y."/>
            <person name="Kikawada T."/>
            <person name="Gusev O."/>
        </authorList>
    </citation>
    <scope>NUCLEOTIDE SEQUENCE</scope>
    <source>
        <strain evidence="12">NIAS01</strain>
        <tissue evidence="12">Whole body or cell culture</tissue>
    </source>
</reference>
<evidence type="ECO:0000256" key="4">
    <source>
        <dbReference type="ARBA" id="ARBA00022670"/>
    </source>
</evidence>
<dbReference type="Proteomes" id="UP001107558">
    <property type="component" value="Chromosome 3"/>
</dbReference>
<comment type="subcellular location">
    <subcellularLocation>
        <location evidence="2">Cell membrane</location>
        <topology evidence="2">Single-pass type II membrane protein</topology>
    </subcellularLocation>
</comment>
<gene>
    <name evidence="12" type="ORF">PVAND_002461</name>
</gene>
<dbReference type="SUPFAM" id="SSF55486">
    <property type="entry name" value="Metalloproteases ('zincins'), catalytic domain"/>
    <property type="match status" value="1"/>
</dbReference>
<evidence type="ECO:0000256" key="9">
    <source>
        <dbReference type="SAM" id="SignalP"/>
    </source>
</evidence>
<evidence type="ECO:0000256" key="7">
    <source>
        <dbReference type="ARBA" id="ARBA00022833"/>
    </source>
</evidence>
<keyword evidence="6" id="KW-0378">Hydrolase</keyword>
<evidence type="ECO:0000256" key="1">
    <source>
        <dbReference type="ARBA" id="ARBA00001947"/>
    </source>
</evidence>
<dbReference type="InterPro" id="IPR018497">
    <property type="entry name" value="Peptidase_M13_C"/>
</dbReference>
<feature type="signal peptide" evidence="9">
    <location>
        <begin position="1"/>
        <end position="19"/>
    </location>
</feature>
<dbReference type="Pfam" id="PF01431">
    <property type="entry name" value="Peptidase_M13"/>
    <property type="match status" value="1"/>
</dbReference>
<dbReference type="GO" id="GO:0016485">
    <property type="term" value="P:protein processing"/>
    <property type="evidence" value="ECO:0007669"/>
    <property type="project" value="TreeGrafter"/>
</dbReference>
<sequence>MKSILFFITLCILTTYCNIIRNKTLKVCETDACYAARDRILTFMDSSIDPCDDFYKYSCGNYIKTKRIPDFLPIIFPFKELQMKVDEQIVKILEEPIIGNEIKLFKDVKKFYQSCTNTETIKNLGISPLMNKIEELDGWPVLGDGKWNEANWSWQKVSKKLFQNGFSSNFIFSLFVDTDYKNTSMRNAKIAAADLALNREYFMRKDERYYAYKEFQIDLVLMLSSNLSRTEIESKMSKVLEFEEFLASISKNRFSNLVTIRKLQQNFPFNNWLIFLNSLMPNETQFTLDDVIDDCQYNFLNRLGVKLRKTSKEVLANYMMWRVAFNSASFLNQSIKNRFSKFISTFTGQKNQRSRETFCAVITSEFFPHAISALYVRRYFKESVKEKIQEMVNYMKIVFKENLKTINWMNEVTKKQVIVKLNTLYALIGPAQELYNDTELENFYKNFNVEIDSENFFETMLNVKTATNNFGLNKLRQKVKKNDWIENKASFIANAFIHHGKNRFEILAAILNDPIYNENLPEYMNFGAIGSVIGHELTHAFDNAGSLFDENGNFREWWSLESRRNFMNLNECFIAQYNNFTEPVTGLNLNGKRTQSENIADTNGIKFAYKSYKKWVEEHGDEELLLDIELNQKQLFWISAAQSRCSVARKEFLEDSILVKKHVPHQFRIIGSFGNQEDFSRDFNCLSESYMNFKNKCSVW</sequence>
<keyword evidence="7" id="KW-0862">Zinc</keyword>
<dbReference type="EMBL" id="JADBJN010000003">
    <property type="protein sequence ID" value="KAG5672327.1"/>
    <property type="molecule type" value="Genomic_DNA"/>
</dbReference>
<evidence type="ECO:0000259" key="10">
    <source>
        <dbReference type="Pfam" id="PF01431"/>
    </source>
</evidence>
<dbReference type="GO" id="GO:0005886">
    <property type="term" value="C:plasma membrane"/>
    <property type="evidence" value="ECO:0007669"/>
    <property type="project" value="UniProtKB-SubCell"/>
</dbReference>
<evidence type="ECO:0000256" key="8">
    <source>
        <dbReference type="ARBA" id="ARBA00023049"/>
    </source>
</evidence>
<dbReference type="GO" id="GO:0004222">
    <property type="term" value="F:metalloendopeptidase activity"/>
    <property type="evidence" value="ECO:0007669"/>
    <property type="project" value="InterPro"/>
</dbReference>
<name>A0A9J6BR99_POLVA</name>
<keyword evidence="13" id="KW-1185">Reference proteome</keyword>
<accession>A0A9J6BR99</accession>
<dbReference type="CDD" id="cd08662">
    <property type="entry name" value="M13"/>
    <property type="match status" value="1"/>
</dbReference>
<dbReference type="InterPro" id="IPR008753">
    <property type="entry name" value="Peptidase_M13_N"/>
</dbReference>
<dbReference type="AlphaFoldDB" id="A0A9J6BR99"/>
<feature type="domain" description="Peptidase M13 N-terminal" evidence="11">
    <location>
        <begin position="50"/>
        <end position="429"/>
    </location>
</feature>
<keyword evidence="9" id="KW-0732">Signal</keyword>
<dbReference type="InterPro" id="IPR024079">
    <property type="entry name" value="MetalloPept_cat_dom_sf"/>
</dbReference>
<protein>
    <submittedName>
        <fullName evidence="12">Uncharacterized protein</fullName>
    </submittedName>
</protein>
<dbReference type="InterPro" id="IPR042089">
    <property type="entry name" value="Peptidase_M13_dom_2"/>
</dbReference>
<comment type="cofactor">
    <cofactor evidence="1">
        <name>Zn(2+)</name>
        <dbReference type="ChEBI" id="CHEBI:29105"/>
    </cofactor>
</comment>
<keyword evidence="4" id="KW-0645">Protease</keyword>
<organism evidence="12 13">
    <name type="scientific">Polypedilum vanderplanki</name>
    <name type="common">Sleeping chironomid midge</name>
    <dbReference type="NCBI Taxonomy" id="319348"/>
    <lineage>
        <taxon>Eukaryota</taxon>
        <taxon>Metazoa</taxon>
        <taxon>Ecdysozoa</taxon>
        <taxon>Arthropoda</taxon>
        <taxon>Hexapoda</taxon>
        <taxon>Insecta</taxon>
        <taxon>Pterygota</taxon>
        <taxon>Neoptera</taxon>
        <taxon>Endopterygota</taxon>
        <taxon>Diptera</taxon>
        <taxon>Nematocera</taxon>
        <taxon>Chironomoidea</taxon>
        <taxon>Chironomidae</taxon>
        <taxon>Chironominae</taxon>
        <taxon>Polypedilum</taxon>
        <taxon>Polypedilum</taxon>
    </lineage>
</organism>
<dbReference type="Gene3D" id="1.10.1380.10">
    <property type="entry name" value="Neutral endopeptidase , domain2"/>
    <property type="match status" value="1"/>
</dbReference>
<dbReference type="OrthoDB" id="6475849at2759"/>
<dbReference type="Pfam" id="PF05649">
    <property type="entry name" value="Peptidase_M13_N"/>
    <property type="match status" value="1"/>
</dbReference>
<evidence type="ECO:0000256" key="6">
    <source>
        <dbReference type="ARBA" id="ARBA00022801"/>
    </source>
</evidence>
<keyword evidence="8" id="KW-0482">Metalloprotease</keyword>
<feature type="domain" description="Peptidase M13 C-terminal" evidence="10">
    <location>
        <begin position="494"/>
        <end position="699"/>
    </location>
</feature>
<feature type="chain" id="PRO_5039921226" evidence="9">
    <location>
        <begin position="20"/>
        <end position="700"/>
    </location>
</feature>
<comment type="caution">
    <text evidence="12">The sequence shown here is derived from an EMBL/GenBank/DDBJ whole genome shotgun (WGS) entry which is preliminary data.</text>
</comment>
<evidence type="ECO:0000256" key="3">
    <source>
        <dbReference type="ARBA" id="ARBA00007357"/>
    </source>
</evidence>
<evidence type="ECO:0000259" key="11">
    <source>
        <dbReference type="Pfam" id="PF05649"/>
    </source>
</evidence>
<dbReference type="PRINTS" id="PR00786">
    <property type="entry name" value="NEPRILYSIN"/>
</dbReference>
<evidence type="ECO:0000313" key="12">
    <source>
        <dbReference type="EMBL" id="KAG5672327.1"/>
    </source>
</evidence>